<dbReference type="PANTHER" id="PTHR19965:SF35">
    <property type="entry name" value="RNA ANNEALING PROTEIN YRA1"/>
    <property type="match status" value="1"/>
</dbReference>
<dbReference type="STRING" id="71717.A0A4Y7TIV2"/>
<dbReference type="GO" id="GO:0005634">
    <property type="term" value="C:nucleus"/>
    <property type="evidence" value="ECO:0007669"/>
    <property type="project" value="TreeGrafter"/>
</dbReference>
<dbReference type="InterPro" id="IPR012677">
    <property type="entry name" value="Nucleotide-bd_a/b_plait_sf"/>
</dbReference>
<dbReference type="EMBL" id="QPFP01000010">
    <property type="protein sequence ID" value="TEB34127.1"/>
    <property type="molecule type" value="Genomic_DNA"/>
</dbReference>
<dbReference type="AlphaFoldDB" id="A0A4Y7TIV2"/>
<dbReference type="PROSITE" id="PS50102">
    <property type="entry name" value="RRM"/>
    <property type="match status" value="1"/>
</dbReference>
<protein>
    <recommendedName>
        <fullName evidence="4">RRM domain-containing protein</fullName>
    </recommendedName>
</protein>
<dbReference type="Pfam" id="PF00076">
    <property type="entry name" value="RRM_1"/>
    <property type="match status" value="1"/>
</dbReference>
<gene>
    <name evidence="5" type="ORF">FA13DRAFT_1789293</name>
</gene>
<evidence type="ECO:0000313" key="6">
    <source>
        <dbReference type="Proteomes" id="UP000298030"/>
    </source>
</evidence>
<reference evidence="5 6" key="1">
    <citation type="journal article" date="2019" name="Nat. Ecol. Evol.">
        <title>Megaphylogeny resolves global patterns of mushroom evolution.</title>
        <authorList>
            <person name="Varga T."/>
            <person name="Krizsan K."/>
            <person name="Foldi C."/>
            <person name="Dima B."/>
            <person name="Sanchez-Garcia M."/>
            <person name="Sanchez-Ramirez S."/>
            <person name="Szollosi G.J."/>
            <person name="Szarkandi J.G."/>
            <person name="Papp V."/>
            <person name="Albert L."/>
            <person name="Andreopoulos W."/>
            <person name="Angelini C."/>
            <person name="Antonin V."/>
            <person name="Barry K.W."/>
            <person name="Bougher N.L."/>
            <person name="Buchanan P."/>
            <person name="Buyck B."/>
            <person name="Bense V."/>
            <person name="Catcheside P."/>
            <person name="Chovatia M."/>
            <person name="Cooper J."/>
            <person name="Damon W."/>
            <person name="Desjardin D."/>
            <person name="Finy P."/>
            <person name="Geml J."/>
            <person name="Haridas S."/>
            <person name="Hughes K."/>
            <person name="Justo A."/>
            <person name="Karasinski D."/>
            <person name="Kautmanova I."/>
            <person name="Kiss B."/>
            <person name="Kocsube S."/>
            <person name="Kotiranta H."/>
            <person name="LaButti K.M."/>
            <person name="Lechner B.E."/>
            <person name="Liimatainen K."/>
            <person name="Lipzen A."/>
            <person name="Lukacs Z."/>
            <person name="Mihaltcheva S."/>
            <person name="Morgado L.N."/>
            <person name="Niskanen T."/>
            <person name="Noordeloos M.E."/>
            <person name="Ohm R.A."/>
            <person name="Ortiz-Santana B."/>
            <person name="Ovrebo C."/>
            <person name="Racz N."/>
            <person name="Riley R."/>
            <person name="Savchenko A."/>
            <person name="Shiryaev A."/>
            <person name="Soop K."/>
            <person name="Spirin V."/>
            <person name="Szebenyi C."/>
            <person name="Tomsovsky M."/>
            <person name="Tulloss R.E."/>
            <person name="Uehling J."/>
            <person name="Grigoriev I.V."/>
            <person name="Vagvolgyi C."/>
            <person name="Papp T."/>
            <person name="Martin F.M."/>
            <person name="Miettinen O."/>
            <person name="Hibbett D.S."/>
            <person name="Nagy L.G."/>
        </authorList>
    </citation>
    <scope>NUCLEOTIDE SEQUENCE [LARGE SCALE GENOMIC DNA]</scope>
    <source>
        <strain evidence="5 6">FP101781</strain>
    </source>
</reference>
<comment type="caution">
    <text evidence="5">The sequence shown here is derived from an EMBL/GenBank/DDBJ whole genome shotgun (WGS) entry which is preliminary data.</text>
</comment>
<keyword evidence="1 2" id="KW-0694">RNA-binding</keyword>
<feature type="region of interest" description="Disordered" evidence="3">
    <location>
        <begin position="155"/>
        <end position="220"/>
    </location>
</feature>
<feature type="compositionally biased region" description="Basic residues" evidence="3">
    <location>
        <begin position="14"/>
        <end position="26"/>
    </location>
</feature>
<evidence type="ECO:0000259" key="4">
    <source>
        <dbReference type="PROSITE" id="PS50102"/>
    </source>
</evidence>
<dbReference type="Proteomes" id="UP000298030">
    <property type="component" value="Unassembled WGS sequence"/>
</dbReference>
<dbReference type="GO" id="GO:0003729">
    <property type="term" value="F:mRNA binding"/>
    <property type="evidence" value="ECO:0007669"/>
    <property type="project" value="TreeGrafter"/>
</dbReference>
<dbReference type="PANTHER" id="PTHR19965">
    <property type="entry name" value="RNA AND EXPORT FACTOR BINDING PROTEIN"/>
    <property type="match status" value="1"/>
</dbReference>
<feature type="domain" description="RRM" evidence="4">
    <location>
        <begin position="63"/>
        <end position="142"/>
    </location>
</feature>
<name>A0A4Y7TIV2_COPMI</name>
<dbReference type="InterPro" id="IPR000504">
    <property type="entry name" value="RRM_dom"/>
</dbReference>
<sequence length="220" mass="22849">MDKSLDEIIATKPKTGRRGGAPRRRATPTARTAVLGKPQPIVAQKVSAVAAGKAVDGVGAPSEKIVVSGLPLDVNEGQIKDLFASTIGPVRELSLSYNAQGRSKGIATVTFSRKGDGNKAYKEYNNRLIDGNQPMKIEIVVDPIRAVPLAARVAAAPGGAAKTTAPQQRTTGPIRRRRGERAPRAPKPAPKTAADLDAEMEDYTAQASAPAAAAAPTATA</sequence>
<dbReference type="OrthoDB" id="346839at2759"/>
<evidence type="ECO:0000313" key="5">
    <source>
        <dbReference type="EMBL" id="TEB34127.1"/>
    </source>
</evidence>
<dbReference type="SUPFAM" id="SSF54928">
    <property type="entry name" value="RNA-binding domain, RBD"/>
    <property type="match status" value="1"/>
</dbReference>
<dbReference type="InterPro" id="IPR051229">
    <property type="entry name" value="ALYREF_mRNA_export"/>
</dbReference>
<dbReference type="InterPro" id="IPR025715">
    <property type="entry name" value="FoP_C"/>
</dbReference>
<dbReference type="Gene3D" id="3.30.70.330">
    <property type="match status" value="1"/>
</dbReference>
<accession>A0A4Y7TIV2</accession>
<evidence type="ECO:0000256" key="2">
    <source>
        <dbReference type="PROSITE-ProRule" id="PRU00176"/>
    </source>
</evidence>
<dbReference type="SMART" id="SM01218">
    <property type="entry name" value="FoP_duplication"/>
    <property type="match status" value="1"/>
</dbReference>
<dbReference type="InterPro" id="IPR035979">
    <property type="entry name" value="RBD_domain_sf"/>
</dbReference>
<keyword evidence="6" id="KW-1185">Reference proteome</keyword>
<proteinExistence type="predicted"/>
<evidence type="ECO:0000256" key="3">
    <source>
        <dbReference type="SAM" id="MobiDB-lite"/>
    </source>
</evidence>
<feature type="compositionally biased region" description="Low complexity" evidence="3">
    <location>
        <begin position="204"/>
        <end position="220"/>
    </location>
</feature>
<dbReference type="SMART" id="SM00360">
    <property type="entry name" value="RRM"/>
    <property type="match status" value="1"/>
</dbReference>
<evidence type="ECO:0000256" key="1">
    <source>
        <dbReference type="ARBA" id="ARBA00022884"/>
    </source>
</evidence>
<dbReference type="Pfam" id="PF13865">
    <property type="entry name" value="FoP_duplication"/>
    <property type="match status" value="1"/>
</dbReference>
<organism evidence="5 6">
    <name type="scientific">Coprinellus micaceus</name>
    <name type="common">Glistening ink-cap mushroom</name>
    <name type="synonym">Coprinus micaceus</name>
    <dbReference type="NCBI Taxonomy" id="71717"/>
    <lineage>
        <taxon>Eukaryota</taxon>
        <taxon>Fungi</taxon>
        <taxon>Dikarya</taxon>
        <taxon>Basidiomycota</taxon>
        <taxon>Agaricomycotina</taxon>
        <taxon>Agaricomycetes</taxon>
        <taxon>Agaricomycetidae</taxon>
        <taxon>Agaricales</taxon>
        <taxon>Agaricineae</taxon>
        <taxon>Psathyrellaceae</taxon>
        <taxon>Coprinellus</taxon>
    </lineage>
</organism>
<feature type="compositionally biased region" description="Low complexity" evidence="3">
    <location>
        <begin position="155"/>
        <end position="173"/>
    </location>
</feature>
<feature type="region of interest" description="Disordered" evidence="3">
    <location>
        <begin position="1"/>
        <end position="31"/>
    </location>
</feature>